<organism evidence="1 2">
    <name type="scientific">Brassica cretica</name>
    <name type="common">Mustard</name>
    <dbReference type="NCBI Taxonomy" id="69181"/>
    <lineage>
        <taxon>Eukaryota</taxon>
        <taxon>Viridiplantae</taxon>
        <taxon>Streptophyta</taxon>
        <taxon>Embryophyta</taxon>
        <taxon>Tracheophyta</taxon>
        <taxon>Spermatophyta</taxon>
        <taxon>Magnoliopsida</taxon>
        <taxon>eudicotyledons</taxon>
        <taxon>Gunneridae</taxon>
        <taxon>Pentapetalae</taxon>
        <taxon>rosids</taxon>
        <taxon>malvids</taxon>
        <taxon>Brassicales</taxon>
        <taxon>Brassicaceae</taxon>
        <taxon>Brassiceae</taxon>
        <taxon>Brassica</taxon>
    </lineage>
</organism>
<sequence>MSTPGVLRTTLVMASPAFKEELSLPFFSKSFTSPSVLHFPSPKLWQITSSFSCSLRRILCVVSTFLSSAALAWAHLSASSSSSGAPEQQLAAFVDPCLSHFGECLTELASSYSLDGLVTVVVKKRLGGEFNLMSLVL</sequence>
<protein>
    <recommendedName>
        <fullName evidence="3">Pectinesterase inhibitor domain-containing protein</fullName>
    </recommendedName>
</protein>
<accession>A0ABQ7EWV1</accession>
<comment type="caution">
    <text evidence="1">The sequence shown here is derived from an EMBL/GenBank/DDBJ whole genome shotgun (WGS) entry which is preliminary data.</text>
</comment>
<keyword evidence="2" id="KW-1185">Reference proteome</keyword>
<evidence type="ECO:0008006" key="3">
    <source>
        <dbReference type="Google" id="ProtNLM"/>
    </source>
</evidence>
<dbReference type="Proteomes" id="UP000266723">
    <property type="component" value="Unassembled WGS sequence"/>
</dbReference>
<dbReference type="EMBL" id="QGKV02000297">
    <property type="protein sequence ID" value="KAF3608166.1"/>
    <property type="molecule type" value="Genomic_DNA"/>
</dbReference>
<proteinExistence type="predicted"/>
<evidence type="ECO:0000313" key="2">
    <source>
        <dbReference type="Proteomes" id="UP000266723"/>
    </source>
</evidence>
<name>A0ABQ7EWV1_BRACR</name>
<gene>
    <name evidence="1" type="ORF">DY000_02047370</name>
</gene>
<evidence type="ECO:0000313" key="1">
    <source>
        <dbReference type="EMBL" id="KAF3608166.1"/>
    </source>
</evidence>
<reference evidence="1 2" key="1">
    <citation type="journal article" date="2020" name="BMC Genomics">
        <title>Intraspecific diversification of the crop wild relative Brassica cretica Lam. using demographic model selection.</title>
        <authorList>
            <person name="Kioukis A."/>
            <person name="Michalopoulou V.A."/>
            <person name="Briers L."/>
            <person name="Pirintsos S."/>
            <person name="Studholme D.J."/>
            <person name="Pavlidis P."/>
            <person name="Sarris P.F."/>
        </authorList>
    </citation>
    <scope>NUCLEOTIDE SEQUENCE [LARGE SCALE GENOMIC DNA]</scope>
    <source>
        <strain evidence="2">cv. PFS-1207/04</strain>
    </source>
</reference>